<evidence type="ECO:0000256" key="8">
    <source>
        <dbReference type="ARBA" id="ARBA00022989"/>
    </source>
</evidence>
<keyword evidence="6 10" id="KW-0812">Transmembrane</keyword>
<evidence type="ECO:0000256" key="10">
    <source>
        <dbReference type="SAM" id="Phobius"/>
    </source>
</evidence>
<dbReference type="GO" id="GO:0005886">
    <property type="term" value="C:plasma membrane"/>
    <property type="evidence" value="ECO:0007669"/>
    <property type="project" value="UniProtKB-SubCell"/>
</dbReference>
<gene>
    <name evidence="12" type="ORF">HNQ65_001246</name>
</gene>
<protein>
    <recommendedName>
        <fullName evidence="11">T2SS protein K first SAM-like domain-containing protein</fullName>
    </recommendedName>
</protein>
<evidence type="ECO:0000256" key="4">
    <source>
        <dbReference type="ARBA" id="ARBA00022475"/>
    </source>
</evidence>
<evidence type="ECO:0000259" key="11">
    <source>
        <dbReference type="Pfam" id="PF21687"/>
    </source>
</evidence>
<sequence length="316" mass="35275">MKTAHPLPSGSRRLATERGSALMLMIWAILVMSVTVMGVVQYISFSAEESKQAAYDFRALHLAESGLAVGLHPNTRRGDIVMKQKVGPDSGFDVVINYEGARIPINYITDERLREAIYNLFIYWQLNAEDAGIAADSLADWVDNDNTQRANGAEAEYYKSLGIYDAPRNQGFIRVEEMILVRGMDAVDRKKPDWREFFSIYGEGQIDLRTVFKDVLLAVTGASENDVRRFISERDGGDGIPGTEDDRRIRAPEAYQMLGLSGDRLNAVSGIVNDSDTTLRRITSIGWVGDKRAKIILVTRRDQTTGAVTYLGRIEE</sequence>
<keyword evidence="13" id="KW-1185">Reference proteome</keyword>
<feature type="transmembrane region" description="Helical" evidence="10">
    <location>
        <begin position="21"/>
        <end position="43"/>
    </location>
</feature>
<dbReference type="InterPro" id="IPR005628">
    <property type="entry name" value="GspK"/>
</dbReference>
<accession>A0A7W7Y8M8</accession>
<evidence type="ECO:0000256" key="1">
    <source>
        <dbReference type="ARBA" id="ARBA00004533"/>
    </source>
</evidence>
<evidence type="ECO:0000256" key="7">
    <source>
        <dbReference type="ARBA" id="ARBA00022927"/>
    </source>
</evidence>
<dbReference type="Proteomes" id="UP000590740">
    <property type="component" value="Unassembled WGS sequence"/>
</dbReference>
<comment type="similarity">
    <text evidence="2">Belongs to the GSP K family.</text>
</comment>
<name>A0A7W7Y8M8_9BACT</name>
<feature type="domain" description="T2SS protein K first SAM-like" evidence="11">
    <location>
        <begin position="110"/>
        <end position="187"/>
    </location>
</feature>
<evidence type="ECO:0000256" key="6">
    <source>
        <dbReference type="ARBA" id="ARBA00022692"/>
    </source>
</evidence>
<reference evidence="12 13" key="1">
    <citation type="submission" date="2020-08" db="EMBL/GenBank/DDBJ databases">
        <title>Genomic Encyclopedia of Type Strains, Phase IV (KMG-IV): sequencing the most valuable type-strain genomes for metagenomic binning, comparative biology and taxonomic classification.</title>
        <authorList>
            <person name="Goeker M."/>
        </authorList>
    </citation>
    <scope>NUCLEOTIDE SEQUENCE [LARGE SCALE GENOMIC DNA]</scope>
    <source>
        <strain evidence="12 13">DSM 12252</strain>
    </source>
</reference>
<comment type="subcellular location">
    <subcellularLocation>
        <location evidence="1">Cell inner membrane</location>
    </subcellularLocation>
</comment>
<dbReference type="GO" id="GO:0009306">
    <property type="term" value="P:protein secretion"/>
    <property type="evidence" value="ECO:0007669"/>
    <property type="project" value="InterPro"/>
</dbReference>
<keyword evidence="7" id="KW-0653">Protein transport</keyword>
<dbReference type="RefSeq" id="WP_184338614.1">
    <property type="nucleotide sequence ID" value="NZ_JACHIG010000002.1"/>
</dbReference>
<dbReference type="PANTHER" id="PTHR38831:SF2">
    <property type="entry name" value="TYPE II SECRETION SYSTEM PROTEIN K"/>
    <property type="match status" value="1"/>
</dbReference>
<dbReference type="Pfam" id="PF21687">
    <property type="entry name" value="T2SSK_1st"/>
    <property type="match status" value="1"/>
</dbReference>
<dbReference type="InterPro" id="IPR049031">
    <property type="entry name" value="T2SSK_SAM-like_1st"/>
</dbReference>
<dbReference type="AlphaFoldDB" id="A0A7W7Y8M8"/>
<evidence type="ECO:0000256" key="9">
    <source>
        <dbReference type="ARBA" id="ARBA00023136"/>
    </source>
</evidence>
<dbReference type="Gene3D" id="1.10.40.60">
    <property type="entry name" value="EpsJ-like"/>
    <property type="match status" value="1"/>
</dbReference>
<evidence type="ECO:0000256" key="3">
    <source>
        <dbReference type="ARBA" id="ARBA00022448"/>
    </source>
</evidence>
<evidence type="ECO:0000256" key="5">
    <source>
        <dbReference type="ARBA" id="ARBA00022519"/>
    </source>
</evidence>
<keyword evidence="5" id="KW-0997">Cell inner membrane</keyword>
<dbReference type="EMBL" id="JACHIG010000002">
    <property type="protein sequence ID" value="MBB5031678.1"/>
    <property type="molecule type" value="Genomic_DNA"/>
</dbReference>
<dbReference type="SUPFAM" id="SSF158544">
    <property type="entry name" value="GspK insert domain-like"/>
    <property type="match status" value="1"/>
</dbReference>
<evidence type="ECO:0000256" key="2">
    <source>
        <dbReference type="ARBA" id="ARBA00007246"/>
    </source>
</evidence>
<proteinExistence type="inferred from homology"/>
<keyword evidence="4" id="KW-1003">Cell membrane</keyword>
<organism evidence="12 13">
    <name type="scientific">Prosthecobacter vanneervenii</name>
    <dbReference type="NCBI Taxonomy" id="48466"/>
    <lineage>
        <taxon>Bacteria</taxon>
        <taxon>Pseudomonadati</taxon>
        <taxon>Verrucomicrobiota</taxon>
        <taxon>Verrucomicrobiia</taxon>
        <taxon>Verrucomicrobiales</taxon>
        <taxon>Verrucomicrobiaceae</taxon>
        <taxon>Prosthecobacter</taxon>
    </lineage>
</organism>
<evidence type="ECO:0000313" key="13">
    <source>
        <dbReference type="Proteomes" id="UP000590740"/>
    </source>
</evidence>
<keyword evidence="9 10" id="KW-0472">Membrane</keyword>
<dbReference type="PANTHER" id="PTHR38831">
    <property type="entry name" value="TYPE II SECRETION SYSTEM PROTEIN K"/>
    <property type="match status" value="1"/>
</dbReference>
<evidence type="ECO:0000313" key="12">
    <source>
        <dbReference type="EMBL" id="MBB5031678.1"/>
    </source>
</evidence>
<comment type="caution">
    <text evidence="12">The sequence shown here is derived from an EMBL/GenBank/DDBJ whole genome shotgun (WGS) entry which is preliminary data.</text>
</comment>
<dbReference type="InterPro" id="IPR038072">
    <property type="entry name" value="GspK_central_sf"/>
</dbReference>
<keyword evidence="8 10" id="KW-1133">Transmembrane helix</keyword>
<keyword evidence="3" id="KW-0813">Transport</keyword>